<keyword evidence="15" id="KW-1185">Reference proteome</keyword>
<evidence type="ECO:0000313" key="14">
    <source>
        <dbReference type="EMBL" id="KOC64402.1"/>
    </source>
</evidence>
<dbReference type="InterPro" id="IPR047664">
    <property type="entry name" value="SWEET"/>
</dbReference>
<evidence type="ECO:0000256" key="8">
    <source>
        <dbReference type="ARBA" id="ARBA00022692"/>
    </source>
</evidence>
<dbReference type="Proteomes" id="UP000053825">
    <property type="component" value="Unassembled WGS sequence"/>
</dbReference>
<dbReference type="OrthoDB" id="409725at2759"/>
<feature type="transmembrane region" description="Helical" evidence="13">
    <location>
        <begin position="6"/>
        <end position="29"/>
    </location>
</feature>
<evidence type="ECO:0000256" key="6">
    <source>
        <dbReference type="ARBA" id="ARBA00022475"/>
    </source>
</evidence>
<keyword evidence="7 14" id="KW-0762">Sugar transport</keyword>
<evidence type="ECO:0000256" key="3">
    <source>
        <dbReference type="ARBA" id="ARBA00007809"/>
    </source>
</evidence>
<feature type="transmembrane region" description="Helical" evidence="13">
    <location>
        <begin position="187"/>
        <end position="206"/>
    </location>
</feature>
<dbReference type="GO" id="GO:0000139">
    <property type="term" value="C:Golgi membrane"/>
    <property type="evidence" value="ECO:0007669"/>
    <property type="project" value="UniProtKB-SubCell"/>
</dbReference>
<feature type="transmembrane region" description="Helical" evidence="13">
    <location>
        <begin position="96"/>
        <end position="114"/>
    </location>
</feature>
<dbReference type="PANTHER" id="PTHR10791">
    <property type="entry name" value="RAG1-ACTIVATING PROTEIN 1"/>
    <property type="match status" value="1"/>
</dbReference>
<evidence type="ECO:0000256" key="2">
    <source>
        <dbReference type="ARBA" id="ARBA00004653"/>
    </source>
</evidence>
<dbReference type="AlphaFoldDB" id="A0A0L7R0L9"/>
<organism evidence="14 15">
    <name type="scientific">Habropoda laboriosa</name>
    <dbReference type="NCBI Taxonomy" id="597456"/>
    <lineage>
        <taxon>Eukaryota</taxon>
        <taxon>Metazoa</taxon>
        <taxon>Ecdysozoa</taxon>
        <taxon>Arthropoda</taxon>
        <taxon>Hexapoda</taxon>
        <taxon>Insecta</taxon>
        <taxon>Pterygota</taxon>
        <taxon>Neoptera</taxon>
        <taxon>Endopterygota</taxon>
        <taxon>Hymenoptera</taxon>
        <taxon>Apocrita</taxon>
        <taxon>Aculeata</taxon>
        <taxon>Apoidea</taxon>
        <taxon>Anthophila</taxon>
        <taxon>Apidae</taxon>
        <taxon>Habropoda</taxon>
    </lineage>
</organism>
<keyword evidence="10 13" id="KW-1133">Transmembrane helix</keyword>
<comment type="similarity">
    <text evidence="3">Belongs to the SWEET sugar transporter family.</text>
</comment>
<reference evidence="14 15" key="1">
    <citation type="submission" date="2015-07" db="EMBL/GenBank/DDBJ databases">
        <title>The genome of Habropoda laboriosa.</title>
        <authorList>
            <person name="Pan H."/>
            <person name="Kapheim K."/>
        </authorList>
    </citation>
    <scope>NUCLEOTIDE SEQUENCE [LARGE SCALE GENOMIC DNA]</scope>
    <source>
        <strain evidence="14">0110345459</strain>
    </source>
</reference>
<keyword evidence="8 13" id="KW-0812">Transmembrane</keyword>
<keyword evidence="11" id="KW-0333">Golgi apparatus</keyword>
<dbReference type="GO" id="GO:0051119">
    <property type="term" value="F:sugar transmembrane transporter activity"/>
    <property type="evidence" value="ECO:0007669"/>
    <property type="project" value="InterPro"/>
</dbReference>
<evidence type="ECO:0000256" key="9">
    <source>
        <dbReference type="ARBA" id="ARBA00022737"/>
    </source>
</evidence>
<keyword evidence="6" id="KW-1003">Cell membrane</keyword>
<accession>A0A0L7R0L9</accession>
<feature type="transmembrane region" description="Helical" evidence="13">
    <location>
        <begin position="41"/>
        <end position="61"/>
    </location>
</feature>
<evidence type="ECO:0000256" key="13">
    <source>
        <dbReference type="SAM" id="Phobius"/>
    </source>
</evidence>
<comment type="subcellular location">
    <subcellularLocation>
        <location evidence="1">Cell membrane</location>
        <topology evidence="1">Multi-pass membrane protein</topology>
    </subcellularLocation>
    <subcellularLocation>
        <location evidence="2">Golgi apparatus membrane</location>
        <topology evidence="2">Multi-pass membrane protein</topology>
    </subcellularLocation>
</comment>
<dbReference type="GO" id="GO:0005886">
    <property type="term" value="C:plasma membrane"/>
    <property type="evidence" value="ECO:0007669"/>
    <property type="project" value="UniProtKB-SubCell"/>
</dbReference>
<protein>
    <recommendedName>
        <fullName evidence="4">Sugar transporter SWEET1</fullName>
    </recommendedName>
</protein>
<gene>
    <name evidence="14" type="ORF">WH47_01570</name>
</gene>
<evidence type="ECO:0000313" key="15">
    <source>
        <dbReference type="Proteomes" id="UP000053825"/>
    </source>
</evidence>
<proteinExistence type="inferred from homology"/>
<dbReference type="InterPro" id="IPR004316">
    <property type="entry name" value="SWEET_rpt"/>
</dbReference>
<evidence type="ECO:0000256" key="4">
    <source>
        <dbReference type="ARBA" id="ARBA00021741"/>
    </source>
</evidence>
<evidence type="ECO:0000256" key="7">
    <source>
        <dbReference type="ARBA" id="ARBA00022597"/>
    </source>
</evidence>
<feature type="transmembrane region" description="Helical" evidence="13">
    <location>
        <begin position="67"/>
        <end position="89"/>
    </location>
</feature>
<evidence type="ECO:0000256" key="12">
    <source>
        <dbReference type="ARBA" id="ARBA00023136"/>
    </source>
</evidence>
<feature type="transmembrane region" description="Helical" evidence="13">
    <location>
        <begin position="126"/>
        <end position="146"/>
    </location>
</feature>
<sequence>MVSTGIRDVLASIASICTVLQFLAGVLVCRKIIKNGTTGNSSALAFVTCYTSCVLWMKYGLLIEDQFILLVNVFGTILQASYVCIFILYSVKKFKTVKQMIVATCFLGAVYFYSFYEEDKALAAKYIGFLSCAVTVLFFASPLMLLAHVIKVKSTESLPFPIIMASLIVSCQWFAYGCLLNDRFIQIPNFLGCVLSAFQLCFFLIYRNDQCRESHLI</sequence>
<evidence type="ECO:0000256" key="5">
    <source>
        <dbReference type="ARBA" id="ARBA00022448"/>
    </source>
</evidence>
<keyword evidence="9" id="KW-0677">Repeat</keyword>
<dbReference type="FunFam" id="1.20.1280.290:FF:000004">
    <property type="entry name" value="Sugar transporter SWEET"/>
    <property type="match status" value="1"/>
</dbReference>
<dbReference type="PANTHER" id="PTHR10791:SF112">
    <property type="entry name" value="SUGAR TRANSPORTER SWEET1"/>
    <property type="match status" value="1"/>
</dbReference>
<dbReference type="Gene3D" id="1.20.1280.290">
    <property type="match status" value="2"/>
</dbReference>
<evidence type="ECO:0000256" key="11">
    <source>
        <dbReference type="ARBA" id="ARBA00023034"/>
    </source>
</evidence>
<dbReference type="EMBL" id="KQ414670">
    <property type="protein sequence ID" value="KOC64402.1"/>
    <property type="molecule type" value="Genomic_DNA"/>
</dbReference>
<evidence type="ECO:0000256" key="10">
    <source>
        <dbReference type="ARBA" id="ARBA00022989"/>
    </source>
</evidence>
<name>A0A0L7R0L9_9HYME</name>
<evidence type="ECO:0000256" key="1">
    <source>
        <dbReference type="ARBA" id="ARBA00004651"/>
    </source>
</evidence>
<keyword evidence="5" id="KW-0813">Transport</keyword>
<dbReference type="Pfam" id="PF03083">
    <property type="entry name" value="MtN3_slv"/>
    <property type="match status" value="2"/>
</dbReference>
<keyword evidence="12 13" id="KW-0472">Membrane</keyword>